<feature type="coiled-coil region" evidence="1">
    <location>
        <begin position="73"/>
        <end position="172"/>
    </location>
</feature>
<evidence type="ECO:0000313" key="2">
    <source>
        <dbReference type="EMBL" id="KAF8873680.1"/>
    </source>
</evidence>
<name>A0A9P5TG66_GYMJU</name>
<proteinExistence type="predicted"/>
<dbReference type="EMBL" id="JADNYJ010000231">
    <property type="protein sequence ID" value="KAF8873680.1"/>
    <property type="molecule type" value="Genomic_DNA"/>
</dbReference>
<evidence type="ECO:0000313" key="3">
    <source>
        <dbReference type="Proteomes" id="UP000724874"/>
    </source>
</evidence>
<sequence>MSSTSVRRTKGGKFSALVAKNLTRNGNEAMHYRTPVTTSRESVEIGEVNTSSQLPQRSEDIISLPVLEFQQLIDNTRKEVGAAREKIDDLEEENCSLAEKLAMLEQKLDKEWAKQLKEIQARHLDAMIEKRAEIEEISRTYEKELQKRNDSHAQLNEKYHDISENHEEILDKAHEMTDAYYEQCNKLKKERVQGSRTLWFGRKFKELNINMNALLEQKYRVASKTSLVDFLEHR</sequence>
<dbReference type="AlphaFoldDB" id="A0A9P5TG66"/>
<comment type="caution">
    <text evidence="2">The sequence shown here is derived from an EMBL/GenBank/DDBJ whole genome shotgun (WGS) entry which is preliminary data.</text>
</comment>
<organism evidence="2 3">
    <name type="scientific">Gymnopilus junonius</name>
    <name type="common">Spectacular rustgill mushroom</name>
    <name type="synonym">Gymnopilus spectabilis subsp. junonius</name>
    <dbReference type="NCBI Taxonomy" id="109634"/>
    <lineage>
        <taxon>Eukaryota</taxon>
        <taxon>Fungi</taxon>
        <taxon>Dikarya</taxon>
        <taxon>Basidiomycota</taxon>
        <taxon>Agaricomycotina</taxon>
        <taxon>Agaricomycetes</taxon>
        <taxon>Agaricomycetidae</taxon>
        <taxon>Agaricales</taxon>
        <taxon>Agaricineae</taxon>
        <taxon>Hymenogastraceae</taxon>
        <taxon>Gymnopilus</taxon>
    </lineage>
</organism>
<reference evidence="2" key="1">
    <citation type="submission" date="2020-11" db="EMBL/GenBank/DDBJ databases">
        <authorList>
            <consortium name="DOE Joint Genome Institute"/>
            <person name="Ahrendt S."/>
            <person name="Riley R."/>
            <person name="Andreopoulos W."/>
            <person name="LaButti K."/>
            <person name="Pangilinan J."/>
            <person name="Ruiz-duenas F.J."/>
            <person name="Barrasa J.M."/>
            <person name="Sanchez-Garcia M."/>
            <person name="Camarero S."/>
            <person name="Miyauchi S."/>
            <person name="Serrano A."/>
            <person name="Linde D."/>
            <person name="Babiker R."/>
            <person name="Drula E."/>
            <person name="Ayuso-Fernandez I."/>
            <person name="Pacheco R."/>
            <person name="Padilla G."/>
            <person name="Ferreira P."/>
            <person name="Barriuso J."/>
            <person name="Kellner H."/>
            <person name="Castanera R."/>
            <person name="Alfaro M."/>
            <person name="Ramirez L."/>
            <person name="Pisabarro A.G."/>
            <person name="Kuo A."/>
            <person name="Tritt A."/>
            <person name="Lipzen A."/>
            <person name="He G."/>
            <person name="Yan M."/>
            <person name="Ng V."/>
            <person name="Cullen D."/>
            <person name="Martin F."/>
            <person name="Rosso M.-N."/>
            <person name="Henrissat B."/>
            <person name="Hibbett D."/>
            <person name="Martinez A.T."/>
            <person name="Grigoriev I.V."/>
        </authorList>
    </citation>
    <scope>NUCLEOTIDE SEQUENCE</scope>
    <source>
        <strain evidence="2">AH 44721</strain>
    </source>
</reference>
<keyword evidence="3" id="KW-1185">Reference proteome</keyword>
<accession>A0A9P5TG66</accession>
<gene>
    <name evidence="2" type="ORF">CPB84DRAFT_1753199</name>
</gene>
<dbReference type="Proteomes" id="UP000724874">
    <property type="component" value="Unassembled WGS sequence"/>
</dbReference>
<evidence type="ECO:0000256" key="1">
    <source>
        <dbReference type="SAM" id="Coils"/>
    </source>
</evidence>
<protein>
    <submittedName>
        <fullName evidence="2">Uncharacterized protein</fullName>
    </submittedName>
</protein>
<keyword evidence="1" id="KW-0175">Coiled coil</keyword>